<sequence length="38" mass="4331">MCEWKIWQCSVEQGKAGQQRVGTIKLTASGWRPGKPVW</sequence>
<organism evidence="1 2">
    <name type="scientific">Ectocarpus siliculosus</name>
    <name type="common">Brown alga</name>
    <name type="synonym">Conferva siliculosa</name>
    <dbReference type="NCBI Taxonomy" id="2880"/>
    <lineage>
        <taxon>Eukaryota</taxon>
        <taxon>Sar</taxon>
        <taxon>Stramenopiles</taxon>
        <taxon>Ochrophyta</taxon>
        <taxon>PX clade</taxon>
        <taxon>Phaeophyceae</taxon>
        <taxon>Ectocarpales</taxon>
        <taxon>Ectocarpaceae</taxon>
        <taxon>Ectocarpus</taxon>
    </lineage>
</organism>
<name>D8LLK3_ECTSI</name>
<dbReference type="Proteomes" id="UP000002630">
    <property type="component" value="Unassembled WGS sequence"/>
</dbReference>
<gene>
    <name evidence="1" type="ORF">Esi_0037_0025</name>
</gene>
<dbReference type="AlphaFoldDB" id="D8LLK3"/>
<accession>D8LLK3</accession>
<keyword evidence="2" id="KW-1185">Reference proteome</keyword>
<dbReference type="InParanoid" id="D8LLK3"/>
<evidence type="ECO:0000313" key="2">
    <source>
        <dbReference type="Proteomes" id="UP000002630"/>
    </source>
</evidence>
<protein>
    <submittedName>
        <fullName evidence="1">Uncharacterized protein</fullName>
    </submittedName>
</protein>
<evidence type="ECO:0000313" key="1">
    <source>
        <dbReference type="EMBL" id="CBN74634.1"/>
    </source>
</evidence>
<proteinExistence type="predicted"/>
<dbReference type="EMBL" id="FN649760">
    <property type="protein sequence ID" value="CBN74634.1"/>
    <property type="molecule type" value="Genomic_DNA"/>
</dbReference>
<reference evidence="1 2" key="1">
    <citation type="journal article" date="2010" name="Nature">
        <title>The Ectocarpus genome and the independent evolution of multicellularity in brown algae.</title>
        <authorList>
            <person name="Cock J.M."/>
            <person name="Sterck L."/>
            <person name="Rouze P."/>
            <person name="Scornet D."/>
            <person name="Allen A.E."/>
            <person name="Amoutzias G."/>
            <person name="Anthouard V."/>
            <person name="Artiguenave F."/>
            <person name="Aury J.M."/>
            <person name="Badger J.H."/>
            <person name="Beszteri B."/>
            <person name="Billiau K."/>
            <person name="Bonnet E."/>
            <person name="Bothwell J.H."/>
            <person name="Bowler C."/>
            <person name="Boyen C."/>
            <person name="Brownlee C."/>
            <person name="Carrano C.J."/>
            <person name="Charrier B."/>
            <person name="Cho G.Y."/>
            <person name="Coelho S.M."/>
            <person name="Collen J."/>
            <person name="Corre E."/>
            <person name="Da Silva C."/>
            <person name="Delage L."/>
            <person name="Delaroque N."/>
            <person name="Dittami S.M."/>
            <person name="Doulbeau S."/>
            <person name="Elias M."/>
            <person name="Farnham G."/>
            <person name="Gachon C.M."/>
            <person name="Gschloessl B."/>
            <person name="Heesch S."/>
            <person name="Jabbari K."/>
            <person name="Jubin C."/>
            <person name="Kawai H."/>
            <person name="Kimura K."/>
            <person name="Kloareg B."/>
            <person name="Kupper F.C."/>
            <person name="Lang D."/>
            <person name="Le Bail A."/>
            <person name="Leblanc C."/>
            <person name="Lerouge P."/>
            <person name="Lohr M."/>
            <person name="Lopez P.J."/>
            <person name="Martens C."/>
            <person name="Maumus F."/>
            <person name="Michel G."/>
            <person name="Miranda-Saavedra D."/>
            <person name="Morales J."/>
            <person name="Moreau H."/>
            <person name="Motomura T."/>
            <person name="Nagasato C."/>
            <person name="Napoli C.A."/>
            <person name="Nelson D.R."/>
            <person name="Nyvall-Collen P."/>
            <person name="Peters A.F."/>
            <person name="Pommier C."/>
            <person name="Potin P."/>
            <person name="Poulain J."/>
            <person name="Quesneville H."/>
            <person name="Read B."/>
            <person name="Rensing S.A."/>
            <person name="Ritter A."/>
            <person name="Rousvoal S."/>
            <person name="Samanta M."/>
            <person name="Samson G."/>
            <person name="Schroeder D.C."/>
            <person name="Segurens B."/>
            <person name="Strittmatter M."/>
            <person name="Tonon T."/>
            <person name="Tregear J.W."/>
            <person name="Valentin K."/>
            <person name="von Dassow P."/>
            <person name="Yamagishi T."/>
            <person name="Van de Peer Y."/>
            <person name="Wincker P."/>
        </authorList>
    </citation>
    <scope>NUCLEOTIDE SEQUENCE [LARGE SCALE GENOMIC DNA]</scope>
    <source>
        <strain evidence="2">Ec32 / CCAP1310/4</strain>
    </source>
</reference>